<sequence>MRHEAAQFGTRGEGKRHARLVARGKGKQGRRWDQNDVDKPHWMASFLTRLGDIGVHQEGTKTWGAHQLAGMVPSAGNERGGEVQDRDEEVEVWVDKAAVLELQGAVLGFREDKKSSDYLSGDSTTSGGCGTAVADKDS</sequence>
<comment type="caution">
    <text evidence="2">The sequence shown here is derived from an EMBL/GenBank/DDBJ whole genome shotgun (WGS) entry which is preliminary data.</text>
</comment>
<keyword evidence="3" id="KW-1185">Reference proteome</keyword>
<proteinExistence type="predicted"/>
<gene>
    <name evidence="2" type="ORF">E2562_024754</name>
</gene>
<name>A0A6G1D7G8_9ORYZ</name>
<reference evidence="2 3" key="1">
    <citation type="submission" date="2019-11" db="EMBL/GenBank/DDBJ databases">
        <title>Whole genome sequence of Oryza granulata.</title>
        <authorList>
            <person name="Li W."/>
        </authorList>
    </citation>
    <scope>NUCLEOTIDE SEQUENCE [LARGE SCALE GENOMIC DNA]</scope>
    <source>
        <strain evidence="3">cv. Menghai</strain>
        <tissue evidence="2">Leaf</tissue>
    </source>
</reference>
<dbReference type="EMBL" id="SPHZ02000007">
    <property type="protein sequence ID" value="KAF0908340.1"/>
    <property type="molecule type" value="Genomic_DNA"/>
</dbReference>
<accession>A0A6G1D7G8</accession>
<feature type="region of interest" description="Disordered" evidence="1">
    <location>
        <begin position="114"/>
        <end position="138"/>
    </location>
</feature>
<dbReference type="AlphaFoldDB" id="A0A6G1D7G8"/>
<protein>
    <submittedName>
        <fullName evidence="2">Uncharacterized protein</fullName>
    </submittedName>
</protein>
<organism evidence="2 3">
    <name type="scientific">Oryza meyeriana var. granulata</name>
    <dbReference type="NCBI Taxonomy" id="110450"/>
    <lineage>
        <taxon>Eukaryota</taxon>
        <taxon>Viridiplantae</taxon>
        <taxon>Streptophyta</taxon>
        <taxon>Embryophyta</taxon>
        <taxon>Tracheophyta</taxon>
        <taxon>Spermatophyta</taxon>
        <taxon>Magnoliopsida</taxon>
        <taxon>Liliopsida</taxon>
        <taxon>Poales</taxon>
        <taxon>Poaceae</taxon>
        <taxon>BOP clade</taxon>
        <taxon>Oryzoideae</taxon>
        <taxon>Oryzeae</taxon>
        <taxon>Oryzinae</taxon>
        <taxon>Oryza</taxon>
        <taxon>Oryza meyeriana</taxon>
    </lineage>
</organism>
<evidence type="ECO:0000313" key="3">
    <source>
        <dbReference type="Proteomes" id="UP000479710"/>
    </source>
</evidence>
<evidence type="ECO:0000256" key="1">
    <source>
        <dbReference type="SAM" id="MobiDB-lite"/>
    </source>
</evidence>
<dbReference type="Proteomes" id="UP000479710">
    <property type="component" value="Unassembled WGS sequence"/>
</dbReference>
<evidence type="ECO:0000313" key="2">
    <source>
        <dbReference type="EMBL" id="KAF0908340.1"/>
    </source>
</evidence>